<dbReference type="PANTHER" id="PTHR35337:SF1">
    <property type="entry name" value="SLR1478 PROTEIN"/>
    <property type="match status" value="1"/>
</dbReference>
<feature type="transmembrane region" description="Helical" evidence="1">
    <location>
        <begin position="196"/>
        <end position="213"/>
    </location>
</feature>
<proteinExistence type="predicted"/>
<keyword evidence="1" id="KW-0472">Membrane</keyword>
<sequence length="321" mass="36384">MREGLFIKKNKDHWEQIEHDRTANADETASHFTRLVNDLGYAKTFYPTSKITAYLNALASRIYLNIYQNRKDPSNRLALFVKRDVPLAIARHYRVLLFALGVFLVFFSVGFFSAMQEKSFVRQMLGDAYVDMTEKNIAAGNPFDVYGDTSPFLMWIMIMLNNIQVSLHYFGEGILLGIPSIIALGRESVRIGAFEYMFYQHGLGFNWLVSVMLHGTLEITAIIMTCGAGAILGTSFLFPGTQRRLTAFREGGKDAIKIVLALIPVFMVAAFIEGFITRHYKMPLYASGSILLASLLFVIGYFVIYPIRVWRQVRKEEAAHA</sequence>
<protein>
    <submittedName>
        <fullName evidence="2">Stage II sporulation protein M</fullName>
    </submittedName>
</protein>
<dbReference type="OrthoDB" id="9800053at2"/>
<dbReference type="Proteomes" id="UP000295334">
    <property type="component" value="Unassembled WGS sequence"/>
</dbReference>
<dbReference type="PANTHER" id="PTHR35337">
    <property type="entry name" value="SLR1478 PROTEIN"/>
    <property type="match status" value="1"/>
</dbReference>
<dbReference type="EMBL" id="SJZI01000011">
    <property type="protein sequence ID" value="TCJ16564.1"/>
    <property type="molecule type" value="Genomic_DNA"/>
</dbReference>
<dbReference type="RefSeq" id="WP_131448409.1">
    <property type="nucleotide sequence ID" value="NZ_SJZI01000011.1"/>
</dbReference>
<gene>
    <name evidence="2" type="ORF">EPD60_07410</name>
</gene>
<dbReference type="Pfam" id="PF01944">
    <property type="entry name" value="SpoIIM"/>
    <property type="match status" value="1"/>
</dbReference>
<keyword evidence="3" id="KW-1185">Reference proteome</keyword>
<feature type="transmembrane region" description="Helical" evidence="1">
    <location>
        <begin position="152"/>
        <end position="184"/>
    </location>
</feature>
<keyword evidence="1" id="KW-0812">Transmembrane</keyword>
<evidence type="ECO:0000313" key="2">
    <source>
        <dbReference type="EMBL" id="TCJ16564.1"/>
    </source>
</evidence>
<evidence type="ECO:0000313" key="3">
    <source>
        <dbReference type="Proteomes" id="UP000295334"/>
    </source>
</evidence>
<comment type="caution">
    <text evidence="2">The sequence shown here is derived from an EMBL/GenBank/DDBJ whole genome shotgun (WGS) entry which is preliminary data.</text>
</comment>
<dbReference type="AlphaFoldDB" id="A0A4R1BHB5"/>
<accession>A0A4R1BHB5</accession>
<organism evidence="2 3">
    <name type="scientific">Flaviaesturariibacter flavus</name>
    <dbReference type="NCBI Taxonomy" id="2502780"/>
    <lineage>
        <taxon>Bacteria</taxon>
        <taxon>Pseudomonadati</taxon>
        <taxon>Bacteroidota</taxon>
        <taxon>Chitinophagia</taxon>
        <taxon>Chitinophagales</taxon>
        <taxon>Chitinophagaceae</taxon>
        <taxon>Flaviaestuariibacter</taxon>
    </lineage>
</organism>
<feature type="transmembrane region" description="Helical" evidence="1">
    <location>
        <begin position="95"/>
        <end position="115"/>
    </location>
</feature>
<keyword evidence="1" id="KW-1133">Transmembrane helix</keyword>
<name>A0A4R1BHB5_9BACT</name>
<feature type="transmembrane region" description="Helical" evidence="1">
    <location>
        <begin position="219"/>
        <end position="238"/>
    </location>
</feature>
<feature type="transmembrane region" description="Helical" evidence="1">
    <location>
        <begin position="282"/>
        <end position="305"/>
    </location>
</feature>
<dbReference type="InterPro" id="IPR002798">
    <property type="entry name" value="SpoIIM-like"/>
</dbReference>
<feature type="transmembrane region" description="Helical" evidence="1">
    <location>
        <begin position="258"/>
        <end position="276"/>
    </location>
</feature>
<reference evidence="2 3" key="1">
    <citation type="submission" date="2019-03" db="EMBL/GenBank/DDBJ databases">
        <authorList>
            <person name="Kim M.K.M."/>
        </authorList>
    </citation>
    <scope>NUCLEOTIDE SEQUENCE [LARGE SCALE GENOMIC DNA]</scope>
    <source>
        <strain evidence="2 3">17J68-12</strain>
    </source>
</reference>
<evidence type="ECO:0000256" key="1">
    <source>
        <dbReference type="SAM" id="Phobius"/>
    </source>
</evidence>